<evidence type="ECO:0000256" key="3">
    <source>
        <dbReference type="ARBA" id="ARBA00012746"/>
    </source>
</evidence>
<comment type="caution">
    <text evidence="12">The sequence shown here is derived from an EMBL/GenBank/DDBJ whole genome shotgun (WGS) entry which is preliminary data.</text>
</comment>
<dbReference type="Gene3D" id="3.40.50.880">
    <property type="match status" value="1"/>
</dbReference>
<evidence type="ECO:0000256" key="6">
    <source>
        <dbReference type="ARBA" id="ARBA00022749"/>
    </source>
</evidence>
<evidence type="ECO:0000256" key="8">
    <source>
        <dbReference type="ARBA" id="ARBA00022840"/>
    </source>
</evidence>
<evidence type="ECO:0000259" key="11">
    <source>
        <dbReference type="PROSITE" id="PS51553"/>
    </source>
</evidence>
<dbReference type="Proteomes" id="UP000230922">
    <property type="component" value="Unassembled WGS sequence"/>
</dbReference>
<evidence type="ECO:0000313" key="12">
    <source>
        <dbReference type="EMBL" id="PIR96396.1"/>
    </source>
</evidence>
<evidence type="ECO:0000256" key="1">
    <source>
        <dbReference type="ARBA" id="ARBA00002332"/>
    </source>
</evidence>
<dbReference type="Pfam" id="PF00958">
    <property type="entry name" value="GMP_synt_C"/>
    <property type="match status" value="1"/>
</dbReference>
<dbReference type="InterPro" id="IPR022310">
    <property type="entry name" value="NAD/GMP_synthase"/>
</dbReference>
<dbReference type="InterPro" id="IPR017926">
    <property type="entry name" value="GATASE"/>
</dbReference>
<evidence type="ECO:0000256" key="5">
    <source>
        <dbReference type="ARBA" id="ARBA00022741"/>
    </source>
</evidence>
<proteinExistence type="predicted"/>
<dbReference type="PRINTS" id="PR00097">
    <property type="entry name" value="ANTSNTHASEII"/>
</dbReference>
<dbReference type="InterPro" id="IPR025777">
    <property type="entry name" value="GMPS_ATP_PPase_dom"/>
</dbReference>
<feature type="domain" description="GMPS ATP-PPase" evidence="11">
    <location>
        <begin position="215"/>
        <end position="415"/>
    </location>
</feature>
<dbReference type="PROSITE" id="PS51273">
    <property type="entry name" value="GATASE_TYPE_1"/>
    <property type="match status" value="1"/>
</dbReference>
<keyword evidence="8 10" id="KW-0067">ATP-binding</keyword>
<evidence type="ECO:0000313" key="13">
    <source>
        <dbReference type="Proteomes" id="UP000230922"/>
    </source>
</evidence>
<dbReference type="InterPro" id="IPR001674">
    <property type="entry name" value="GMP_synth_C"/>
</dbReference>
<dbReference type="Pfam" id="PF00117">
    <property type="entry name" value="GATase"/>
    <property type="match status" value="1"/>
</dbReference>
<dbReference type="GO" id="GO:0005829">
    <property type="term" value="C:cytosol"/>
    <property type="evidence" value="ECO:0007669"/>
    <property type="project" value="TreeGrafter"/>
</dbReference>
<evidence type="ECO:0000256" key="10">
    <source>
        <dbReference type="PROSITE-ProRule" id="PRU00886"/>
    </source>
</evidence>
<protein>
    <recommendedName>
        <fullName evidence="3">GMP synthase (glutamine-hydrolyzing)</fullName>
        <ecNumber evidence="3">6.3.5.2</ecNumber>
    </recommendedName>
</protein>
<dbReference type="GO" id="GO:0005524">
    <property type="term" value="F:ATP binding"/>
    <property type="evidence" value="ECO:0007669"/>
    <property type="project" value="UniProtKB-UniRule"/>
</dbReference>
<dbReference type="InterPro" id="IPR014729">
    <property type="entry name" value="Rossmann-like_a/b/a_fold"/>
</dbReference>
<keyword evidence="6 10" id="KW-0332">GMP biosynthesis</keyword>
<dbReference type="Gene3D" id="3.30.300.10">
    <property type="match status" value="1"/>
</dbReference>
<dbReference type="InterPro" id="IPR029062">
    <property type="entry name" value="Class_I_gatase-like"/>
</dbReference>
<gene>
    <name evidence="12" type="ORF">COT92_01375</name>
</gene>
<dbReference type="SUPFAM" id="SSF52317">
    <property type="entry name" value="Class I glutamine amidotransferase-like"/>
    <property type="match status" value="1"/>
</dbReference>
<dbReference type="Pfam" id="PF02540">
    <property type="entry name" value="NAD_synthase"/>
    <property type="match status" value="1"/>
</dbReference>
<dbReference type="SUPFAM" id="SSF52402">
    <property type="entry name" value="Adenine nucleotide alpha hydrolases-like"/>
    <property type="match status" value="1"/>
</dbReference>
<dbReference type="EMBL" id="PFAK01000020">
    <property type="protein sequence ID" value="PIR96396.1"/>
    <property type="molecule type" value="Genomic_DNA"/>
</dbReference>
<name>A0A2H0VBD3_9BACT</name>
<reference evidence="13" key="1">
    <citation type="submission" date="2017-09" db="EMBL/GenBank/DDBJ databases">
        <title>Depth-based differentiation of microbial function through sediment-hosted aquifers and enrichment of novel symbionts in the deep terrestrial subsurface.</title>
        <authorList>
            <person name="Probst A.J."/>
            <person name="Ladd B."/>
            <person name="Jarett J.K."/>
            <person name="Geller-Mcgrath D.E."/>
            <person name="Sieber C.M.K."/>
            <person name="Emerson J.B."/>
            <person name="Anantharaman K."/>
            <person name="Thomas B.C."/>
            <person name="Malmstrom R."/>
            <person name="Stieglmeier M."/>
            <person name="Klingl A."/>
            <person name="Woyke T."/>
            <person name="Ryan C.M."/>
            <person name="Banfield J.F."/>
        </authorList>
    </citation>
    <scope>NUCLEOTIDE SEQUENCE [LARGE SCALE GENOMIC DNA]</scope>
</reference>
<dbReference type="SUPFAM" id="SSF54810">
    <property type="entry name" value="GMP synthetase C-terminal dimerisation domain"/>
    <property type="match status" value="1"/>
</dbReference>
<keyword evidence="9" id="KW-0315">Glutamine amidotransferase</keyword>
<dbReference type="PRINTS" id="PR00096">
    <property type="entry name" value="GATASE"/>
</dbReference>
<evidence type="ECO:0000256" key="4">
    <source>
        <dbReference type="ARBA" id="ARBA00022598"/>
    </source>
</evidence>
<dbReference type="EC" id="6.3.5.2" evidence="3"/>
<dbReference type="AlphaFoldDB" id="A0A2H0VBD3"/>
<comment type="pathway">
    <text evidence="2">Purine metabolism; GMP biosynthesis; GMP from XMP (L-Gln route): step 1/1.</text>
</comment>
<feature type="binding site" evidence="10">
    <location>
        <begin position="242"/>
        <end position="248"/>
    </location>
    <ligand>
        <name>ATP</name>
        <dbReference type="ChEBI" id="CHEBI:30616"/>
    </ligand>
</feature>
<dbReference type="PANTHER" id="PTHR11922">
    <property type="entry name" value="GMP SYNTHASE-RELATED"/>
    <property type="match status" value="1"/>
</dbReference>
<organism evidence="12 13">
    <name type="scientific">Candidatus Doudnabacteria bacterium CG10_big_fil_rev_8_21_14_0_10_42_18</name>
    <dbReference type="NCBI Taxonomy" id="1974552"/>
    <lineage>
        <taxon>Bacteria</taxon>
        <taxon>Candidatus Doudnaibacteriota</taxon>
    </lineage>
</organism>
<evidence type="ECO:0000256" key="2">
    <source>
        <dbReference type="ARBA" id="ARBA00005153"/>
    </source>
</evidence>
<evidence type="ECO:0000256" key="7">
    <source>
        <dbReference type="ARBA" id="ARBA00022755"/>
    </source>
</evidence>
<keyword evidence="7 10" id="KW-0658">Purine biosynthesis</keyword>
<sequence length="540" mass="59777">MLNTLTKADKQTIIEIEGEKRVRKTNELFLLFALGSQFDHLIKQKLDALGVFCLVADPSSISAADVKKLKPQGVILSGGPSSAYEYPPFDGKIFSLGIPVLGICLGFQMWAHHFGIKVILSDKREFGSHKFTVKSKSKLLDGMPKTSTVLESHGDVIKINKKVKVIGTTENAPVSAGNYKHLWGVQFHPEVTETKYGEKIYENFVFKICKARSRFPAKSVAKAKIEKLQKQIFGKRVLLALSGGTDSSVVAYLLKSALDGSHPDGNHQGKPQIRGLYIKGIDRPDDEANVKKYFGRQKWIQLKIVDATKDFLKALKGKRPMKDKRLAMRSVYKKILESEAHKFKADFLAQGTLYTDVSETGGGYTSGARKAQIKIHHNVGLNFSVDELSPLIDCVKDTARNIGREIGVPEELLTRHPFPGPGLIVRIEGEVTAEKLHTARKVDEIFIEELKNSGLYNKTWQAGAVVTASSTTATKGDDAAEGHIIALWAVWSVNGFTARAAELPYNFLKHVARRITNEIREVGGVVYRISDKPPVTIEWG</sequence>
<dbReference type="UniPathway" id="UPA00189">
    <property type="reaction ID" value="UER00296"/>
</dbReference>
<dbReference type="Gene3D" id="3.40.50.620">
    <property type="entry name" value="HUPs"/>
    <property type="match status" value="1"/>
</dbReference>
<keyword evidence="5 10" id="KW-0547">Nucleotide-binding</keyword>
<dbReference type="GO" id="GO:0003921">
    <property type="term" value="F:GMP synthase activity"/>
    <property type="evidence" value="ECO:0007669"/>
    <property type="project" value="InterPro"/>
</dbReference>
<comment type="function">
    <text evidence="1">Catalyzes the synthesis of GMP from XMP.</text>
</comment>
<evidence type="ECO:0000256" key="9">
    <source>
        <dbReference type="ARBA" id="ARBA00022962"/>
    </source>
</evidence>
<accession>A0A2H0VBD3</accession>
<keyword evidence="4" id="KW-0436">Ligase</keyword>
<dbReference type="PANTHER" id="PTHR11922:SF2">
    <property type="entry name" value="GMP SYNTHASE [GLUTAMINE-HYDROLYZING]"/>
    <property type="match status" value="1"/>
</dbReference>
<dbReference type="PROSITE" id="PS51553">
    <property type="entry name" value="GMPS_ATP_PPASE"/>
    <property type="match status" value="1"/>
</dbReference>
<dbReference type="NCBIfam" id="NF000848">
    <property type="entry name" value="PRK00074.1"/>
    <property type="match status" value="1"/>
</dbReference>